<sequence>MNVRSYQRQRGVRFKRSKNLSTALTPKCSVQLDRGILGTERNEPHHHATRPHTSPACVSLSHIT</sequence>
<dbReference type="AlphaFoldDB" id="A0A182F2V9"/>
<protein>
    <submittedName>
        <fullName evidence="1">Uncharacterized protein</fullName>
    </submittedName>
</protein>
<dbReference type="VEuPathDB" id="VectorBase:AALB000793"/>
<organism evidence="1 2">
    <name type="scientific">Anopheles albimanus</name>
    <name type="common">New world malaria mosquito</name>
    <dbReference type="NCBI Taxonomy" id="7167"/>
    <lineage>
        <taxon>Eukaryota</taxon>
        <taxon>Metazoa</taxon>
        <taxon>Ecdysozoa</taxon>
        <taxon>Arthropoda</taxon>
        <taxon>Hexapoda</taxon>
        <taxon>Insecta</taxon>
        <taxon>Pterygota</taxon>
        <taxon>Neoptera</taxon>
        <taxon>Endopterygota</taxon>
        <taxon>Diptera</taxon>
        <taxon>Nematocera</taxon>
        <taxon>Culicoidea</taxon>
        <taxon>Culicidae</taxon>
        <taxon>Anophelinae</taxon>
        <taxon>Anopheles</taxon>
    </lineage>
</organism>
<keyword evidence="2" id="KW-1185">Reference proteome</keyword>
<evidence type="ECO:0000313" key="1">
    <source>
        <dbReference type="EnsemblMetazoa" id="AALB000793-PA"/>
    </source>
</evidence>
<proteinExistence type="predicted"/>
<reference evidence="1 2" key="1">
    <citation type="journal article" date="2017" name="G3 (Bethesda)">
        <title>The Physical Genome Mapping of Anopheles albimanus Corrected Scaffold Misassemblies and Identified Interarm Rearrangements in Genus Anopheles.</title>
        <authorList>
            <person name="Artemov G.N."/>
            <person name="Peery A.N."/>
            <person name="Jiang X."/>
            <person name="Tu Z."/>
            <person name="Stegniy V.N."/>
            <person name="Sharakhova M.V."/>
            <person name="Sharakhov I.V."/>
        </authorList>
    </citation>
    <scope>NUCLEOTIDE SEQUENCE [LARGE SCALE GENOMIC DNA]</scope>
    <source>
        <strain evidence="1 2">ALBI9_A</strain>
    </source>
</reference>
<dbReference type="EnsemblMetazoa" id="AALB000793-RA">
    <property type="protein sequence ID" value="AALB000793-PA"/>
    <property type="gene ID" value="AALB000793"/>
</dbReference>
<accession>A0A182F2V9</accession>
<evidence type="ECO:0000313" key="2">
    <source>
        <dbReference type="Proteomes" id="UP000069272"/>
    </source>
</evidence>
<reference evidence="1" key="2">
    <citation type="submission" date="2022-08" db="UniProtKB">
        <authorList>
            <consortium name="EnsemblMetazoa"/>
        </authorList>
    </citation>
    <scope>IDENTIFICATION</scope>
    <source>
        <strain evidence="1">STECLA/ALBI9_A</strain>
    </source>
</reference>
<name>A0A182F2V9_ANOAL</name>
<dbReference type="Proteomes" id="UP000069272">
    <property type="component" value="Chromosome 2L"/>
</dbReference>